<dbReference type="InterPro" id="IPR047640">
    <property type="entry name" value="RpiR-like"/>
</dbReference>
<keyword evidence="1" id="KW-0805">Transcription regulation</keyword>
<keyword evidence="2" id="KW-0238">DNA-binding</keyword>
<dbReference type="Gene3D" id="1.10.10.10">
    <property type="entry name" value="Winged helix-like DNA-binding domain superfamily/Winged helix DNA-binding domain"/>
    <property type="match status" value="1"/>
</dbReference>
<evidence type="ECO:0000256" key="3">
    <source>
        <dbReference type="ARBA" id="ARBA00023163"/>
    </source>
</evidence>
<proteinExistence type="predicted"/>
<evidence type="ECO:0000259" key="5">
    <source>
        <dbReference type="PROSITE" id="PS51464"/>
    </source>
</evidence>
<dbReference type="Pfam" id="PF01380">
    <property type="entry name" value="SIS"/>
    <property type="match status" value="1"/>
</dbReference>
<dbReference type="Proteomes" id="UP000195338">
    <property type="component" value="Unassembled WGS sequence"/>
</dbReference>
<evidence type="ECO:0000313" key="7">
    <source>
        <dbReference type="Proteomes" id="UP000195338"/>
    </source>
</evidence>
<dbReference type="NCBIfam" id="NF008451">
    <property type="entry name" value="PRK11302.1"/>
    <property type="match status" value="1"/>
</dbReference>
<dbReference type="EMBL" id="FLUX01000047">
    <property type="protein sequence ID" value="SBW28302.1"/>
    <property type="molecule type" value="Genomic_DNA"/>
</dbReference>
<dbReference type="SUPFAM" id="SSF53697">
    <property type="entry name" value="SIS domain"/>
    <property type="match status" value="1"/>
</dbReference>
<sequence>MNSRFITISRRKMDKKVVFFRTHEEVRKPDSDHVMKKNNNYSVHFAPLLHQRGYYLYTESSPGFPISLKSFLPMTHESTYIMNMLEKIQLKLEQLSKSERKVADIILVSPERAIHSSIAALAVEANVSEPTVNRFCRSMDTRGFPDFKLHLAQSLANGTPYVNRNVDEDDSVESYTGKIFESAMASLDHVRQSLDNAAVNRAVDLLTQAKKIAFFGLGSSAAVAHDAMNKFFRFNVPVIYSDDIVLQRMSCMNCSDDDVIVLISHTGRTKSLVELAQLARENDAMVIALTSPGTPLAREATLAITLDVPEDTDIYMPMVSRLAQLTVIDVLATGFTLRRGAKFRDNLKRVKEALKESRFDKELLIKSDDR</sequence>
<organism evidence="6 7">
    <name type="scientific">Citrobacter europaeus</name>
    <dbReference type="NCBI Taxonomy" id="1914243"/>
    <lineage>
        <taxon>Bacteria</taxon>
        <taxon>Pseudomonadati</taxon>
        <taxon>Pseudomonadota</taxon>
        <taxon>Gammaproteobacteria</taxon>
        <taxon>Enterobacterales</taxon>
        <taxon>Enterobacteriaceae</taxon>
        <taxon>Citrobacter</taxon>
    </lineage>
</organism>
<reference evidence="6 7" key="1">
    <citation type="submission" date="2016-04" db="EMBL/GenBank/DDBJ databases">
        <authorList>
            <person name="Mornico D."/>
        </authorList>
    </citation>
    <scope>NUCLEOTIDE SEQUENCE [LARGE SCALE GENOMIC DNA]</scope>
    <source>
        <strain evidence="6 7">A121</strain>
    </source>
</reference>
<dbReference type="InterPro" id="IPR000281">
    <property type="entry name" value="HTH_RpiR"/>
</dbReference>
<dbReference type="PANTHER" id="PTHR30514">
    <property type="entry name" value="GLUCOKINASE"/>
    <property type="match status" value="1"/>
</dbReference>
<feature type="domain" description="HTH rpiR-type" evidence="4">
    <location>
        <begin position="82"/>
        <end position="158"/>
    </location>
</feature>
<gene>
    <name evidence="6" type="ORF">BN4901_4599</name>
</gene>
<dbReference type="InterPro" id="IPR046348">
    <property type="entry name" value="SIS_dom_sf"/>
</dbReference>
<dbReference type="Gene3D" id="3.40.50.10490">
    <property type="entry name" value="Glucose-6-phosphate isomerase like protein, domain 1"/>
    <property type="match status" value="1"/>
</dbReference>
<dbReference type="InterPro" id="IPR001347">
    <property type="entry name" value="SIS_dom"/>
</dbReference>
<comment type="caution">
    <text evidence="6">The sequence shown here is derived from an EMBL/GenBank/DDBJ whole genome shotgun (WGS) entry which is preliminary data.</text>
</comment>
<keyword evidence="7" id="KW-1185">Reference proteome</keyword>
<dbReference type="Pfam" id="PF01418">
    <property type="entry name" value="HTH_6"/>
    <property type="match status" value="1"/>
</dbReference>
<dbReference type="InterPro" id="IPR035472">
    <property type="entry name" value="RpiR-like_SIS"/>
</dbReference>
<dbReference type="SUPFAM" id="SSF46689">
    <property type="entry name" value="Homeodomain-like"/>
    <property type="match status" value="1"/>
</dbReference>
<dbReference type="PROSITE" id="PS51464">
    <property type="entry name" value="SIS"/>
    <property type="match status" value="1"/>
</dbReference>
<dbReference type="PANTHER" id="PTHR30514:SF1">
    <property type="entry name" value="HTH-TYPE TRANSCRIPTIONAL REGULATOR HEXR-RELATED"/>
    <property type="match status" value="1"/>
</dbReference>
<dbReference type="CDD" id="cd05013">
    <property type="entry name" value="SIS_RpiR"/>
    <property type="match status" value="1"/>
</dbReference>
<evidence type="ECO:0000256" key="2">
    <source>
        <dbReference type="ARBA" id="ARBA00023125"/>
    </source>
</evidence>
<keyword evidence="3" id="KW-0804">Transcription</keyword>
<evidence type="ECO:0000256" key="1">
    <source>
        <dbReference type="ARBA" id="ARBA00023015"/>
    </source>
</evidence>
<dbReference type="InterPro" id="IPR036388">
    <property type="entry name" value="WH-like_DNA-bd_sf"/>
</dbReference>
<evidence type="ECO:0000259" key="4">
    <source>
        <dbReference type="PROSITE" id="PS51071"/>
    </source>
</evidence>
<protein>
    <submittedName>
        <fullName evidence="6">Phosphogluconate repressor HexR, RpiR family</fullName>
    </submittedName>
</protein>
<dbReference type="InterPro" id="IPR009057">
    <property type="entry name" value="Homeodomain-like_sf"/>
</dbReference>
<name>A0ABY0JVV7_9ENTR</name>
<evidence type="ECO:0000313" key="6">
    <source>
        <dbReference type="EMBL" id="SBW28302.1"/>
    </source>
</evidence>
<feature type="domain" description="SIS" evidence="5">
    <location>
        <begin position="202"/>
        <end position="341"/>
    </location>
</feature>
<dbReference type="PROSITE" id="PS51071">
    <property type="entry name" value="HTH_RPIR"/>
    <property type="match status" value="1"/>
</dbReference>
<accession>A0ABY0JVV7</accession>